<comment type="caution">
    <text evidence="2">The sequence shown here is derived from an EMBL/GenBank/DDBJ whole genome shotgun (WGS) entry which is preliminary data.</text>
</comment>
<dbReference type="Pfam" id="PF07714">
    <property type="entry name" value="PK_Tyr_Ser-Thr"/>
    <property type="match status" value="1"/>
</dbReference>
<sequence>MQCFIGNRLQGPWDTDPLCLARSALLSRGKSTNLNCQLRNFTIESQHNPEAAVKNAGVHDIDDMRSYFFGTGAGEEFKSWTFREEDTACSAQANNGQWILLAKREGNVNLWHKLMEIWQAIIFIEALRIARDPATGKPYVTATELASIRVVFEDDRTEFLDDWWAVVTGNTPLRKADLPDGCYANVIIPLAGSSSPFWTLLLEGREHEVCRTTTLIDAFVRRILTHLNITPRPEIDVRADSVVTIIDRKKTRKFRNLDVFVARLKEKHPRARFSVVDFAALSLLEQVKVAAAVEIFPPVFPSLGFRHVARMRGVAHFVGHCMWYEAWDRVVHGVAVPEGWTPPESEAGWQEAEWTYMTEDDFVGLVDAAIGKLPGSSGRFAFSLVLEYSELGNLAHFLQTNEDQLYIEERIDLAYQVFHGLATLHDAKICHSDVEAQNALVFAKENGGFTTKISDFGAS</sequence>
<protein>
    <recommendedName>
        <fullName evidence="1">Protein kinase domain-containing protein</fullName>
    </recommendedName>
</protein>
<evidence type="ECO:0000259" key="1">
    <source>
        <dbReference type="PROSITE" id="PS50011"/>
    </source>
</evidence>
<dbReference type="Gene3D" id="1.10.510.10">
    <property type="entry name" value="Transferase(Phosphotransferase) domain 1"/>
    <property type="match status" value="1"/>
</dbReference>
<dbReference type="InterPro" id="IPR049625">
    <property type="entry name" value="Glyco_transf_61_cat"/>
</dbReference>
<dbReference type="InterPro" id="IPR001245">
    <property type="entry name" value="Ser-Thr/Tyr_kinase_cat_dom"/>
</dbReference>
<dbReference type="Pfam" id="PF04577">
    <property type="entry name" value="Glyco_transf_61"/>
    <property type="match status" value="1"/>
</dbReference>
<evidence type="ECO:0000313" key="2">
    <source>
        <dbReference type="EMBL" id="KAK3352889.1"/>
    </source>
</evidence>
<dbReference type="GO" id="GO:0016757">
    <property type="term" value="F:glycosyltransferase activity"/>
    <property type="evidence" value="ECO:0007669"/>
    <property type="project" value="InterPro"/>
</dbReference>
<dbReference type="InterPro" id="IPR000719">
    <property type="entry name" value="Prot_kinase_dom"/>
</dbReference>
<organism evidence="2 3">
    <name type="scientific">Lasiosphaeria hispida</name>
    <dbReference type="NCBI Taxonomy" id="260671"/>
    <lineage>
        <taxon>Eukaryota</taxon>
        <taxon>Fungi</taxon>
        <taxon>Dikarya</taxon>
        <taxon>Ascomycota</taxon>
        <taxon>Pezizomycotina</taxon>
        <taxon>Sordariomycetes</taxon>
        <taxon>Sordariomycetidae</taxon>
        <taxon>Sordariales</taxon>
        <taxon>Lasiosphaeriaceae</taxon>
        <taxon>Lasiosphaeria</taxon>
    </lineage>
</organism>
<reference evidence="2" key="1">
    <citation type="journal article" date="2023" name="Mol. Phylogenet. Evol.">
        <title>Genome-scale phylogeny and comparative genomics of the fungal order Sordariales.</title>
        <authorList>
            <person name="Hensen N."/>
            <person name="Bonometti L."/>
            <person name="Westerberg I."/>
            <person name="Brannstrom I.O."/>
            <person name="Guillou S."/>
            <person name="Cros-Aarteil S."/>
            <person name="Calhoun S."/>
            <person name="Haridas S."/>
            <person name="Kuo A."/>
            <person name="Mondo S."/>
            <person name="Pangilinan J."/>
            <person name="Riley R."/>
            <person name="LaButti K."/>
            <person name="Andreopoulos B."/>
            <person name="Lipzen A."/>
            <person name="Chen C."/>
            <person name="Yan M."/>
            <person name="Daum C."/>
            <person name="Ng V."/>
            <person name="Clum A."/>
            <person name="Steindorff A."/>
            <person name="Ohm R.A."/>
            <person name="Martin F."/>
            <person name="Silar P."/>
            <person name="Natvig D.O."/>
            <person name="Lalanne C."/>
            <person name="Gautier V."/>
            <person name="Ament-Velasquez S.L."/>
            <person name="Kruys A."/>
            <person name="Hutchinson M.I."/>
            <person name="Powell A.J."/>
            <person name="Barry K."/>
            <person name="Miller A.N."/>
            <person name="Grigoriev I.V."/>
            <person name="Debuchy R."/>
            <person name="Gladieux P."/>
            <person name="Hiltunen Thoren M."/>
            <person name="Johannesson H."/>
        </authorList>
    </citation>
    <scope>NUCLEOTIDE SEQUENCE</scope>
    <source>
        <strain evidence="2">CBS 955.72</strain>
    </source>
</reference>
<name>A0AAJ0HHV0_9PEZI</name>
<dbReference type="InterPro" id="IPR011009">
    <property type="entry name" value="Kinase-like_dom_sf"/>
</dbReference>
<accession>A0AAJ0HHV0</accession>
<proteinExistence type="predicted"/>
<keyword evidence="3" id="KW-1185">Reference proteome</keyword>
<dbReference type="GO" id="GO:0005524">
    <property type="term" value="F:ATP binding"/>
    <property type="evidence" value="ECO:0007669"/>
    <property type="project" value="InterPro"/>
</dbReference>
<gene>
    <name evidence="2" type="ORF">B0T25DRAFT_568137</name>
</gene>
<dbReference type="Proteomes" id="UP001275084">
    <property type="component" value="Unassembled WGS sequence"/>
</dbReference>
<dbReference type="PROSITE" id="PS50011">
    <property type="entry name" value="PROTEIN_KINASE_DOM"/>
    <property type="match status" value="1"/>
</dbReference>
<reference evidence="2" key="2">
    <citation type="submission" date="2023-06" db="EMBL/GenBank/DDBJ databases">
        <authorList>
            <consortium name="Lawrence Berkeley National Laboratory"/>
            <person name="Haridas S."/>
            <person name="Hensen N."/>
            <person name="Bonometti L."/>
            <person name="Westerberg I."/>
            <person name="Brannstrom I.O."/>
            <person name="Guillou S."/>
            <person name="Cros-Aarteil S."/>
            <person name="Calhoun S."/>
            <person name="Kuo A."/>
            <person name="Mondo S."/>
            <person name="Pangilinan J."/>
            <person name="Riley R."/>
            <person name="Labutti K."/>
            <person name="Andreopoulos B."/>
            <person name="Lipzen A."/>
            <person name="Chen C."/>
            <person name="Yanf M."/>
            <person name="Daum C."/>
            <person name="Ng V."/>
            <person name="Clum A."/>
            <person name="Steindorff A."/>
            <person name="Ohm R."/>
            <person name="Martin F."/>
            <person name="Silar P."/>
            <person name="Natvig D."/>
            <person name="Lalanne C."/>
            <person name="Gautier V."/>
            <person name="Ament-Velasquez S.L."/>
            <person name="Kruys A."/>
            <person name="Hutchinson M.I."/>
            <person name="Powell A.J."/>
            <person name="Barry K."/>
            <person name="Miller A.N."/>
            <person name="Grigoriev I.V."/>
            <person name="Debuchy R."/>
            <person name="Gladieux P."/>
            <person name="Thoren M.H."/>
            <person name="Johannesson H."/>
        </authorList>
    </citation>
    <scope>NUCLEOTIDE SEQUENCE</scope>
    <source>
        <strain evidence="2">CBS 955.72</strain>
    </source>
</reference>
<feature type="domain" description="Protein kinase" evidence="1">
    <location>
        <begin position="262"/>
        <end position="459"/>
    </location>
</feature>
<evidence type="ECO:0000313" key="3">
    <source>
        <dbReference type="Proteomes" id="UP001275084"/>
    </source>
</evidence>
<dbReference type="AlphaFoldDB" id="A0AAJ0HHV0"/>
<dbReference type="EMBL" id="JAUIQD010000004">
    <property type="protein sequence ID" value="KAK3352889.1"/>
    <property type="molecule type" value="Genomic_DNA"/>
</dbReference>
<dbReference type="SUPFAM" id="SSF56112">
    <property type="entry name" value="Protein kinase-like (PK-like)"/>
    <property type="match status" value="1"/>
</dbReference>
<dbReference type="GO" id="GO:0004672">
    <property type="term" value="F:protein kinase activity"/>
    <property type="evidence" value="ECO:0007669"/>
    <property type="project" value="InterPro"/>
</dbReference>